<evidence type="ECO:0000313" key="4">
    <source>
        <dbReference type="EMBL" id="EMS72893.1"/>
    </source>
</evidence>
<dbReference type="Proteomes" id="UP000014155">
    <property type="component" value="Unassembled WGS sequence"/>
</dbReference>
<accession>S0FWH8</accession>
<dbReference type="RefSeq" id="WP_004624627.1">
    <property type="nucleotide sequence ID" value="NZ_AORV01000025.1"/>
</dbReference>
<name>S0FWH8_RUMCE</name>
<feature type="domain" description="Glycosyl hydrolase-like 10" evidence="2">
    <location>
        <begin position="15"/>
        <end position="272"/>
    </location>
</feature>
<proteinExistence type="predicted"/>
<dbReference type="InterPro" id="IPR017853">
    <property type="entry name" value="GH"/>
</dbReference>
<dbReference type="STRING" id="1195236.CTER_1153"/>
<evidence type="ECO:0000259" key="2">
    <source>
        <dbReference type="Pfam" id="PF02638"/>
    </source>
</evidence>
<dbReference type="Pfam" id="PF16373">
    <property type="entry name" value="DUF4985"/>
    <property type="match status" value="1"/>
</dbReference>
<feature type="domain" description="DUF4985" evidence="3">
    <location>
        <begin position="297"/>
        <end position="409"/>
    </location>
</feature>
<reference evidence="4 5" key="1">
    <citation type="journal article" date="2013" name="Genome Announc.">
        <title>Draft Genome Sequence of the Cellulolytic, Mesophilic, Anaerobic Bacterium Clostridium termitidis Strain CT1112 (DSM 5398).</title>
        <authorList>
            <person name="Lal S."/>
            <person name="Ramachandran U."/>
            <person name="Zhang X."/>
            <person name="Munir R."/>
            <person name="Sparling R."/>
            <person name="Levin D.B."/>
        </authorList>
    </citation>
    <scope>NUCLEOTIDE SEQUENCE [LARGE SCALE GENOMIC DNA]</scope>
    <source>
        <strain evidence="4 5">CT1112</strain>
    </source>
</reference>
<evidence type="ECO:0000259" key="3">
    <source>
        <dbReference type="Pfam" id="PF16373"/>
    </source>
</evidence>
<gene>
    <name evidence="4" type="ORF">CTER_1153</name>
</gene>
<dbReference type="EMBL" id="AORV01000025">
    <property type="protein sequence ID" value="EMS72893.1"/>
    <property type="molecule type" value="Genomic_DNA"/>
</dbReference>
<evidence type="ECO:0008006" key="6">
    <source>
        <dbReference type="Google" id="ProtNLM"/>
    </source>
</evidence>
<dbReference type="InterPro" id="IPR003790">
    <property type="entry name" value="GHL10"/>
</dbReference>
<dbReference type="eggNOG" id="COG1649">
    <property type="taxonomic scope" value="Bacteria"/>
</dbReference>
<dbReference type="PATRIC" id="fig|1195236.3.peg.1455"/>
<organism evidence="4 5">
    <name type="scientific">Ruminiclostridium cellobioparum subsp. termitidis CT1112</name>
    <dbReference type="NCBI Taxonomy" id="1195236"/>
    <lineage>
        <taxon>Bacteria</taxon>
        <taxon>Bacillati</taxon>
        <taxon>Bacillota</taxon>
        <taxon>Clostridia</taxon>
        <taxon>Eubacteriales</taxon>
        <taxon>Oscillospiraceae</taxon>
        <taxon>Ruminiclostridium</taxon>
    </lineage>
</organism>
<dbReference type="PANTHER" id="PTHR43405:SF1">
    <property type="entry name" value="GLYCOSYL HYDROLASE DIGH"/>
    <property type="match status" value="1"/>
</dbReference>
<dbReference type="AlphaFoldDB" id="S0FWH8"/>
<evidence type="ECO:0000313" key="5">
    <source>
        <dbReference type="Proteomes" id="UP000014155"/>
    </source>
</evidence>
<dbReference type="Pfam" id="PF02638">
    <property type="entry name" value="GHL10"/>
    <property type="match status" value="1"/>
</dbReference>
<evidence type="ECO:0000256" key="1">
    <source>
        <dbReference type="ARBA" id="ARBA00022729"/>
    </source>
</evidence>
<comment type="caution">
    <text evidence="4">The sequence shown here is derived from an EMBL/GenBank/DDBJ whole genome shotgun (WGS) entry which is preliminary data.</text>
</comment>
<dbReference type="InterPro" id="IPR052177">
    <property type="entry name" value="Divisome_Glycosyl_Hydrolase"/>
</dbReference>
<protein>
    <recommendedName>
        <fullName evidence="6">Glycosyl hydrolase-like 10 domain-containing protein</fullName>
    </recommendedName>
</protein>
<dbReference type="InterPro" id="IPR032280">
    <property type="entry name" value="DUF4985"/>
</dbReference>
<keyword evidence="1" id="KW-0732">Signal</keyword>
<keyword evidence="5" id="KW-1185">Reference proteome</keyword>
<sequence length="410" mass="47511">MVNYNYYIWVEIEANKQRIIDKEYFKGIIKKCREAGIGSIILSAKDTTGFCIYKSSFVPHYNRFDKDFEYTDYLKTYIDTAHAEGLKLYAGIDVFAEGRVKQQHRLSPGFINTEWQTGMYGINENGKPEIQPIAELNNIRTAGSIDDFSEVFVNPVMEEVRNYELSILKELVTNYDIDGVVLDRVRFVGLGSDFSNYTKGRFEEFIGKKIPNWPEDIYELEAPRENQKDRNLKVVYGPLFGQWVTFRAGIIKTFIKQVRTMIKESGKNVQFADYTGSWYPLYYLVGANWASEEYVPEEYPWVDKSYADTGYAEYIDTLLSGFYYTDVTVREALDKGRPDYWYSVEGSGDMVRKVVGDAVPYVGSLFLQQYENESETFGKAIDMCFEKSGGCMLFDLCYVDGYDWWAQCKR</sequence>
<dbReference type="PANTHER" id="PTHR43405">
    <property type="entry name" value="GLYCOSYL HYDROLASE DIGH"/>
    <property type="match status" value="1"/>
</dbReference>
<dbReference type="Gene3D" id="3.20.20.80">
    <property type="entry name" value="Glycosidases"/>
    <property type="match status" value="1"/>
</dbReference>
<dbReference type="SUPFAM" id="SSF51445">
    <property type="entry name" value="(Trans)glycosidases"/>
    <property type="match status" value="1"/>
</dbReference>